<dbReference type="InterPro" id="IPR029753">
    <property type="entry name" value="D-isomer_DH_CS"/>
</dbReference>
<gene>
    <name evidence="5" type="ORF">FLAG1_07694</name>
</gene>
<dbReference type="PANTHER" id="PTHR10996:SF264">
    <property type="entry name" value="HYPOTHETICAL D-ISOMER SPECIFIC 2-HYDROXYACID DEHYDROGENASE (EUROFUNG)"/>
    <property type="match status" value="1"/>
</dbReference>
<dbReference type="PROSITE" id="PS00670">
    <property type="entry name" value="D_2_HYDROXYACID_DH_2"/>
    <property type="match status" value="1"/>
</dbReference>
<dbReference type="AlphaFoldDB" id="A0A0M9ETA2"/>
<evidence type="ECO:0000313" key="5">
    <source>
        <dbReference type="EMBL" id="KPA39448.1"/>
    </source>
</evidence>
<dbReference type="PROSITE" id="PS00065">
    <property type="entry name" value="D_2_HYDROXYACID_DH_1"/>
    <property type="match status" value="1"/>
</dbReference>
<evidence type="ECO:0000259" key="4">
    <source>
        <dbReference type="Pfam" id="PF02826"/>
    </source>
</evidence>
<dbReference type="GO" id="GO:0005829">
    <property type="term" value="C:cytosol"/>
    <property type="evidence" value="ECO:0007669"/>
    <property type="project" value="TreeGrafter"/>
</dbReference>
<reference evidence="5 6" key="1">
    <citation type="submission" date="2015-04" db="EMBL/GenBank/DDBJ databases">
        <title>The draft genome sequence of Fusarium langsethiae, a T-2/HT-2 mycotoxin producer.</title>
        <authorList>
            <person name="Lysoe E."/>
            <person name="Divon H.H."/>
            <person name="Terzi V."/>
            <person name="Orru L."/>
            <person name="Lamontanara A."/>
            <person name="Kolseth A.-K."/>
            <person name="Frandsen R.J."/>
            <person name="Nielsen K."/>
            <person name="Thrane U."/>
        </authorList>
    </citation>
    <scope>NUCLEOTIDE SEQUENCE [LARGE SCALE GENOMIC DNA]</scope>
    <source>
        <strain evidence="5 6">Fl201059</strain>
    </source>
</reference>
<feature type="region of interest" description="Disordered" evidence="2">
    <location>
        <begin position="815"/>
        <end position="834"/>
    </location>
</feature>
<dbReference type="InterPro" id="IPR050223">
    <property type="entry name" value="D-isomer_2-hydroxyacid_DH"/>
</dbReference>
<dbReference type="InterPro" id="IPR006140">
    <property type="entry name" value="D-isomer_DH_NAD-bd"/>
</dbReference>
<accession>A0A0M9ETA2</accession>
<dbReference type="EMBL" id="JXCE01000193">
    <property type="protein sequence ID" value="KPA39448.1"/>
    <property type="molecule type" value="Genomic_DNA"/>
</dbReference>
<evidence type="ECO:0000259" key="3">
    <source>
        <dbReference type="Pfam" id="PF00389"/>
    </source>
</evidence>
<sequence>MAPGIIEGNSPDSLPSASGKPTVYLLDTFHPQVLAYAKENFDAITIDDPRHKQWRQEARYLLVRSSRLTAKDIESCPNLIAIGKQGVGVDKIDVDACAARGIKIFNTPGVNARAVAELVLTLSTASARQVGSIIAKQSSGILVPKEKCSGLILHEKTIGILGMGNIGKCVAKVFRGAFEADVVAYDPFLPADAWADIPHTRATSVEEVLRSSDVVTVHMPLTPETRNLINYDQMKKMKKTAIVINTARGGIINEADLKQALSEGLIWGAGLDCHEEEPPSYEKYNSLWESGVVSTPHIGAATAETQMQTGLAAARYLLEFISNNARLRTIYELERKEQALSERLQELEAGEAAHDPGTAYTFSPDNRHGRNSIAASSPATRKGASISMNLPADFVSYDSFIAHLFSDANWRKSHASLLRTLADVPGVGEVSIAPCALPSAAETQMLFEKYLNWTHIQNPFLLRRSIWALHHRLFNNQDASASVAKHDLFRAFMICAIASVLPYRNGMHDRHPEAYYNAALQYLGTEFLTRGLDSVQDLLLICRFGIYHPIGMSHLVKENRLTDRPFLIDDNDISTKFPVEASDEALEAANSQVQCLDSFHANNEPDVQNEMTVFFVSVRLRQVSSHIQTEFSKLRRKVNNSTSKHLLPGHIHVVMTKLLQELQDWRNSTPIIQEPGCLYETQEWYGLLLARERLSVLRRAIDLVPKFNGSPPKEILTLFLRSSLETIDRYHSLWCQKRHMITHTRSYFHMLFTAGLSVMYCTSVSKTIAAEDLRASFEGLVRCRELLTSVTKQLPDANNYVSVFEALLRDASQRLWPKESETNPRADTSLEAPTNSANLGYSSDLDNFTNGFPQHIPTGSLPSDMENMSNFTTNRDFFDQSVLDHVNQFTAPIQADNDNTSEGINWALMSYDSLWNMESALGQYVYGDPTNAGVWEGFEF</sequence>
<dbReference type="InterPro" id="IPR029752">
    <property type="entry name" value="D-isomer_DH_CS1"/>
</dbReference>
<feature type="compositionally biased region" description="Polar residues" evidence="2">
    <location>
        <begin position="825"/>
        <end position="834"/>
    </location>
</feature>
<organism evidence="5 6">
    <name type="scientific">Fusarium langsethiae</name>
    <dbReference type="NCBI Taxonomy" id="179993"/>
    <lineage>
        <taxon>Eukaryota</taxon>
        <taxon>Fungi</taxon>
        <taxon>Dikarya</taxon>
        <taxon>Ascomycota</taxon>
        <taxon>Pezizomycotina</taxon>
        <taxon>Sordariomycetes</taxon>
        <taxon>Hypocreomycetidae</taxon>
        <taxon>Hypocreales</taxon>
        <taxon>Nectriaceae</taxon>
        <taxon>Fusarium</taxon>
    </lineage>
</organism>
<feature type="region of interest" description="Disordered" evidence="2">
    <location>
        <begin position="355"/>
        <end position="378"/>
    </location>
</feature>
<dbReference type="GO" id="GO:0030267">
    <property type="term" value="F:glyoxylate reductase (NADPH) activity"/>
    <property type="evidence" value="ECO:0007669"/>
    <property type="project" value="TreeGrafter"/>
</dbReference>
<dbReference type="PANTHER" id="PTHR10996">
    <property type="entry name" value="2-HYDROXYACID DEHYDROGENASE-RELATED"/>
    <property type="match status" value="1"/>
</dbReference>
<feature type="compositionally biased region" description="Basic and acidic residues" evidence="2">
    <location>
        <begin position="815"/>
        <end position="824"/>
    </location>
</feature>
<evidence type="ECO:0000256" key="1">
    <source>
        <dbReference type="ARBA" id="ARBA00023002"/>
    </source>
</evidence>
<dbReference type="OrthoDB" id="5296287at2759"/>
<proteinExistence type="predicted"/>
<feature type="domain" description="D-isomer specific 2-hydroxyacid dehydrogenase catalytic" evidence="3">
    <location>
        <begin position="24"/>
        <end position="324"/>
    </location>
</feature>
<dbReference type="Proteomes" id="UP000037904">
    <property type="component" value="Unassembled WGS sequence"/>
</dbReference>
<keyword evidence="6" id="KW-1185">Reference proteome</keyword>
<dbReference type="Pfam" id="PF00389">
    <property type="entry name" value="2-Hacid_dh"/>
    <property type="match status" value="1"/>
</dbReference>
<dbReference type="GO" id="GO:0016618">
    <property type="term" value="F:hydroxypyruvate reductase [NAD(P)H] activity"/>
    <property type="evidence" value="ECO:0007669"/>
    <property type="project" value="TreeGrafter"/>
</dbReference>
<dbReference type="InterPro" id="IPR006139">
    <property type="entry name" value="D-isomer_2_OHA_DH_cat_dom"/>
</dbReference>
<feature type="domain" description="D-isomer specific 2-hydroxyacid dehydrogenase NAD-binding" evidence="4">
    <location>
        <begin position="122"/>
        <end position="299"/>
    </location>
</feature>
<dbReference type="SUPFAM" id="SSF52283">
    <property type="entry name" value="Formate/glycerate dehydrogenase catalytic domain-like"/>
    <property type="match status" value="1"/>
</dbReference>
<dbReference type="Gene3D" id="3.40.50.720">
    <property type="entry name" value="NAD(P)-binding Rossmann-like Domain"/>
    <property type="match status" value="2"/>
</dbReference>
<evidence type="ECO:0000256" key="2">
    <source>
        <dbReference type="SAM" id="MobiDB-lite"/>
    </source>
</evidence>
<keyword evidence="1" id="KW-0560">Oxidoreductase</keyword>
<dbReference type="GO" id="GO:0051287">
    <property type="term" value="F:NAD binding"/>
    <property type="evidence" value="ECO:0007669"/>
    <property type="project" value="InterPro"/>
</dbReference>
<comment type="caution">
    <text evidence="5">The sequence shown here is derived from an EMBL/GenBank/DDBJ whole genome shotgun (WGS) entry which is preliminary data.</text>
</comment>
<dbReference type="SUPFAM" id="SSF51735">
    <property type="entry name" value="NAD(P)-binding Rossmann-fold domains"/>
    <property type="match status" value="1"/>
</dbReference>
<dbReference type="CDD" id="cd12148">
    <property type="entry name" value="fungal_TF_MHR"/>
    <property type="match status" value="1"/>
</dbReference>
<name>A0A0M9ETA2_FUSLA</name>
<evidence type="ECO:0000313" key="6">
    <source>
        <dbReference type="Proteomes" id="UP000037904"/>
    </source>
</evidence>
<dbReference type="InterPro" id="IPR036291">
    <property type="entry name" value="NAD(P)-bd_dom_sf"/>
</dbReference>
<protein>
    <submittedName>
        <fullName evidence="5">Ppr1-transcription factor regulating pyrimidine pathway</fullName>
    </submittedName>
</protein>
<dbReference type="Pfam" id="PF02826">
    <property type="entry name" value="2-Hacid_dh_C"/>
    <property type="match status" value="1"/>
</dbReference>
<dbReference type="PROSITE" id="PS00671">
    <property type="entry name" value="D_2_HYDROXYACID_DH_3"/>
    <property type="match status" value="1"/>
</dbReference>